<keyword evidence="3" id="KW-1185">Reference proteome</keyword>
<organism evidence="2 3">
    <name type="scientific">Paraburkholderia strydomiana</name>
    <dbReference type="NCBI Taxonomy" id="1245417"/>
    <lineage>
        <taxon>Bacteria</taxon>
        <taxon>Pseudomonadati</taxon>
        <taxon>Pseudomonadota</taxon>
        <taxon>Betaproteobacteria</taxon>
        <taxon>Burkholderiales</taxon>
        <taxon>Burkholderiaceae</taxon>
        <taxon>Paraburkholderia</taxon>
    </lineage>
</organism>
<sequence>MFDETHGVSEQRHPGYVDGDRQAEHETGQNSAGAVSPKSTRQASHASLDALSESAKVQRAQDTEHDVSPVISASGTTPARWRSRMRSQSDASTISLLDLASNHGMPPATSPSLRTVPSHMQPMRRPPPSIAGTDSDTDGPPSPSLSPTSTFMERHEYGVGQPRLAKPSTQTGESTSQVEPLEKPAAKQAEKLVEKPAESAGGKSGGEFPADIKRPDGPPPPYVANPYQMPPPGRAERWMQTFGQLNQMGGMAAQIVLSVLQTVMQTLLTAANYAVENSRKR</sequence>
<evidence type="ECO:0000256" key="1">
    <source>
        <dbReference type="SAM" id="MobiDB-lite"/>
    </source>
</evidence>
<evidence type="ECO:0000313" key="3">
    <source>
        <dbReference type="Proteomes" id="UP001629392"/>
    </source>
</evidence>
<feature type="compositionally biased region" description="Polar residues" evidence="1">
    <location>
        <begin position="86"/>
        <end position="95"/>
    </location>
</feature>
<accession>A0ABW9EPP8</accession>
<comment type="caution">
    <text evidence="2">The sequence shown here is derived from an EMBL/GenBank/DDBJ whole genome shotgun (WGS) entry which is preliminary data.</text>
</comment>
<proteinExistence type="predicted"/>
<gene>
    <name evidence="2" type="ORF">PQQ73_32520</name>
</gene>
<name>A0ABW9EPP8_9BURK</name>
<feature type="compositionally biased region" description="Polar residues" evidence="1">
    <location>
        <begin position="167"/>
        <end position="178"/>
    </location>
</feature>
<dbReference type="EMBL" id="JAQQCL010000038">
    <property type="protein sequence ID" value="MFM0721036.1"/>
    <property type="molecule type" value="Genomic_DNA"/>
</dbReference>
<reference evidence="2 3" key="1">
    <citation type="journal article" date="2024" name="Chem. Sci.">
        <title>Discovery of megapolipeptins by genome mining of a Burkholderiales bacteria collection.</title>
        <authorList>
            <person name="Paulo B.S."/>
            <person name="Recchia M.J.J."/>
            <person name="Lee S."/>
            <person name="Fergusson C.H."/>
            <person name="Romanowski S.B."/>
            <person name="Hernandez A."/>
            <person name="Krull N."/>
            <person name="Liu D.Y."/>
            <person name="Cavanagh H."/>
            <person name="Bos A."/>
            <person name="Gray C.A."/>
            <person name="Murphy B.T."/>
            <person name="Linington R.G."/>
            <person name="Eustaquio A.S."/>
        </authorList>
    </citation>
    <scope>NUCLEOTIDE SEQUENCE [LARGE SCALE GENOMIC DNA]</scope>
    <source>
        <strain evidence="2 3">RL17-350-BIC-E</strain>
    </source>
</reference>
<dbReference type="Proteomes" id="UP001629392">
    <property type="component" value="Unassembled WGS sequence"/>
</dbReference>
<protein>
    <submittedName>
        <fullName evidence="2">Uncharacterized protein</fullName>
    </submittedName>
</protein>
<feature type="compositionally biased region" description="Basic and acidic residues" evidence="1">
    <location>
        <begin position="180"/>
        <end position="197"/>
    </location>
</feature>
<feature type="compositionally biased region" description="Basic and acidic residues" evidence="1">
    <location>
        <begin position="1"/>
        <end position="27"/>
    </location>
</feature>
<evidence type="ECO:0000313" key="2">
    <source>
        <dbReference type="EMBL" id="MFM0721036.1"/>
    </source>
</evidence>
<dbReference type="RefSeq" id="WP_408148616.1">
    <property type="nucleotide sequence ID" value="NZ_JAQQCL010000038.1"/>
</dbReference>
<feature type="region of interest" description="Disordered" evidence="1">
    <location>
        <begin position="1"/>
        <end position="225"/>
    </location>
</feature>
<feature type="compositionally biased region" description="Polar residues" evidence="1">
    <location>
        <begin position="28"/>
        <end position="45"/>
    </location>
</feature>